<dbReference type="Proteomes" id="UP000005933">
    <property type="component" value="Unassembled WGS sequence"/>
</dbReference>
<name>A0AB33V867_RALSU</name>
<evidence type="ECO:0000313" key="2">
    <source>
        <dbReference type="EMBL" id="EAP71125.1"/>
    </source>
</evidence>
<dbReference type="AlphaFoldDB" id="A0AB33V867"/>
<gene>
    <name evidence="2" type="ORF">RRSL_00593</name>
</gene>
<accession>A0AB33V867</accession>
<reference evidence="2 3" key="1">
    <citation type="journal article" date="2006" name="Mol. Plant Microbe Interact.">
        <title>Identification of open reading frames unique to a select agent: Ralstonia solanacearum race 3 biovar 2.</title>
        <authorList>
            <person name="Gabriel D.W."/>
            <person name="Allen C."/>
            <person name="Schell M."/>
            <person name="Denny T.P."/>
            <person name="Greenberg J.T."/>
            <person name="Duan Y.P."/>
            <person name="Flores-Cruz Z."/>
            <person name="Huang Q."/>
            <person name="Clifford J.M."/>
            <person name="Presting G."/>
            <person name="Gonzalez E.T."/>
            <person name="Reddy J."/>
            <person name="Elphinstone J."/>
            <person name="Swanson J."/>
            <person name="Yao J."/>
            <person name="Mulholland V."/>
            <person name="Liu L."/>
            <person name="Farmerie W."/>
            <person name="Patnaikuni M."/>
            <person name="Balogh B."/>
            <person name="Norman D."/>
            <person name="Alvarez A."/>
            <person name="Castillo J.A."/>
            <person name="Jones J."/>
            <person name="Saddler G."/>
            <person name="Walunas T."/>
            <person name="Zhukov A."/>
            <person name="Mikhailova N."/>
        </authorList>
    </citation>
    <scope>NUCLEOTIDE SEQUENCE [LARGE SCALE GENOMIC DNA]</scope>
    <source>
        <strain evidence="2 3">UW551</strain>
    </source>
</reference>
<organism evidence="2 3">
    <name type="scientific">Ralstonia solanacearum (strain UW551)</name>
    <dbReference type="NCBI Taxonomy" id="342110"/>
    <lineage>
        <taxon>Bacteria</taxon>
        <taxon>Pseudomonadati</taxon>
        <taxon>Pseudomonadota</taxon>
        <taxon>Betaproteobacteria</taxon>
        <taxon>Burkholderiales</taxon>
        <taxon>Burkholderiaceae</taxon>
        <taxon>Ralstonia</taxon>
        <taxon>Ralstonia solanacearum species complex</taxon>
    </lineage>
</organism>
<evidence type="ECO:0000256" key="1">
    <source>
        <dbReference type="SAM" id="MobiDB-lite"/>
    </source>
</evidence>
<dbReference type="Gene3D" id="3.40.1190.10">
    <property type="entry name" value="Mur-like, catalytic domain"/>
    <property type="match status" value="1"/>
</dbReference>
<proteinExistence type="predicted"/>
<protein>
    <recommendedName>
        <fullName evidence="4">Mur ligase central domain-containing protein</fullName>
    </recommendedName>
</protein>
<evidence type="ECO:0000313" key="3">
    <source>
        <dbReference type="Proteomes" id="UP000005933"/>
    </source>
</evidence>
<sequence>MPGPDALRAIGVTGTNGKTSCSQWIAQ</sequence>
<dbReference type="EMBL" id="AAKL01000065">
    <property type="protein sequence ID" value="EAP71125.1"/>
    <property type="molecule type" value="Genomic_DNA"/>
</dbReference>
<dbReference type="SUPFAM" id="SSF53623">
    <property type="entry name" value="MurD-like peptide ligases, catalytic domain"/>
    <property type="match status" value="1"/>
</dbReference>
<feature type="compositionally biased region" description="Polar residues" evidence="1">
    <location>
        <begin position="13"/>
        <end position="27"/>
    </location>
</feature>
<dbReference type="GO" id="GO:0005524">
    <property type="term" value="F:ATP binding"/>
    <property type="evidence" value="ECO:0007669"/>
    <property type="project" value="InterPro"/>
</dbReference>
<evidence type="ECO:0008006" key="4">
    <source>
        <dbReference type="Google" id="ProtNLM"/>
    </source>
</evidence>
<dbReference type="InterPro" id="IPR036565">
    <property type="entry name" value="Mur-like_cat_sf"/>
</dbReference>
<comment type="caution">
    <text evidence="2">The sequence shown here is derived from an EMBL/GenBank/DDBJ whole genome shotgun (WGS) entry which is preliminary data.</text>
</comment>
<feature type="region of interest" description="Disordered" evidence="1">
    <location>
        <begin position="1"/>
        <end position="27"/>
    </location>
</feature>